<dbReference type="Pfam" id="PF10337">
    <property type="entry name" value="ArAE_2_N"/>
    <property type="match status" value="1"/>
</dbReference>
<feature type="transmembrane region" description="Helical" evidence="5">
    <location>
        <begin position="20"/>
        <end position="38"/>
    </location>
</feature>
<evidence type="ECO:0000256" key="1">
    <source>
        <dbReference type="ARBA" id="ARBA00004141"/>
    </source>
</evidence>
<feature type="domain" description="Putative ER transporter 6TM N-terminal" evidence="7">
    <location>
        <begin position="77"/>
        <end position="256"/>
    </location>
</feature>
<evidence type="ECO:0000313" key="9">
    <source>
        <dbReference type="Proteomes" id="UP000320333"/>
    </source>
</evidence>
<feature type="transmembrane region" description="Helical" evidence="5">
    <location>
        <begin position="504"/>
        <end position="525"/>
    </location>
</feature>
<dbReference type="Pfam" id="PF10334">
    <property type="entry name" value="BRE4"/>
    <property type="match status" value="1"/>
</dbReference>
<dbReference type="EMBL" id="QEAP01000184">
    <property type="protein sequence ID" value="TPX73461.1"/>
    <property type="molecule type" value="Genomic_DNA"/>
</dbReference>
<dbReference type="PANTHER" id="PTHR47804:SF3">
    <property type="entry name" value="PROTEIN BRE4"/>
    <property type="match status" value="1"/>
</dbReference>
<evidence type="ECO:0000256" key="2">
    <source>
        <dbReference type="ARBA" id="ARBA00022692"/>
    </source>
</evidence>
<feature type="transmembrane region" description="Helical" evidence="5">
    <location>
        <begin position="557"/>
        <end position="578"/>
    </location>
</feature>
<name>A0A507FAV1_9FUNG</name>
<dbReference type="STRING" id="246404.A0A507FAV1"/>
<keyword evidence="3 5" id="KW-1133">Transmembrane helix</keyword>
<evidence type="ECO:0000256" key="5">
    <source>
        <dbReference type="SAM" id="Phobius"/>
    </source>
</evidence>
<feature type="domain" description="DUF2421" evidence="6">
    <location>
        <begin position="614"/>
        <end position="764"/>
    </location>
</feature>
<dbReference type="Proteomes" id="UP000320333">
    <property type="component" value="Unassembled WGS sequence"/>
</dbReference>
<feature type="transmembrane region" description="Helical" evidence="5">
    <location>
        <begin position="50"/>
        <end position="70"/>
    </location>
</feature>
<dbReference type="InterPro" id="IPR018823">
    <property type="entry name" value="ArAE_2_N"/>
</dbReference>
<gene>
    <name evidence="8" type="ORF">CcCBS67573_g05264</name>
</gene>
<dbReference type="AlphaFoldDB" id="A0A507FAV1"/>
<sequence length="867" mass="95977">MQVQFVLAFSFMFSTWNSWVQPRSLPSVILVTIVLTPGGKTVGNFLDSSVLLLACIAFSSVVWAFTQAVAGESYTAMAAILFVMVYFFSTLRAINPARFFVPALITPLLTFTAISSVVGVAGLNTTNNQHFDSNFLVSTIKAYLIGIAVCLSVNVLVFPDFASRHLNTHFVSTVKDISSLLVSILGALSGSENTEEMRDAGISQRNAYVTSIHASLAIIETTIRQASAEVSYSHYSIKDYTQLLKRCKGVVAILCSINTSIKSETSQKLMESAEFLEQITPSMRDSWMSLRTCCESIFEEIQTKFENAGSKKKTTMNLDAEAALVETVLNTAQNATEALQAFERHRPNEFLDIFPDLHDYKGLTAEQIESWDKLTHVTFHILAAKELVNSLNQLHSDVYRSTGNKLQTRLHFTHYLPGFIFGLFAPKPVNPRATVPRPTIGARLTALKNVFLSSPSIFGLKLATAMLCFLMVLYTQPVIFQQWSMSGAFVSILVAISPSLGQTYFSLPIQIVATTLGSSIAYAGVCAFGRDGAYGITGFAALLGVPFYYLMLNNMQFLVLGLLSLLSFSNFVVISFINRANPRAISPDVSLYRGVAVTSIALSFSLIFTLVLYPTLARNALRQKLFEIFGDFRNYHGKIVTAALRAPENTIINLEDSDIKDTRDNILSQLASLEPLMNFAAIEPRLAGKFQSAKYRAVIIHMRTFLDRLEALRVSSGDAPFDSSVRKFLNFGLLGEARREMQQTVRILMHIFASSMLTKQKLPSLPDASKARNKLFQAFITIIMNHAHHVYPVETDPLADMPYDKEGVLATLNTEKWLRLLSFSASARDVSSELDHFGVLIKDIFGEYPDVIYEPVDISEAGWQAAS</sequence>
<feature type="transmembrane region" description="Helical" evidence="5">
    <location>
        <begin position="76"/>
        <end position="94"/>
    </location>
</feature>
<feature type="transmembrane region" description="Helical" evidence="5">
    <location>
        <begin position="531"/>
        <end position="550"/>
    </location>
</feature>
<feature type="transmembrane region" description="Helical" evidence="5">
    <location>
        <begin position="101"/>
        <end position="123"/>
    </location>
</feature>
<evidence type="ECO:0000259" key="7">
    <source>
        <dbReference type="Pfam" id="PF10337"/>
    </source>
</evidence>
<protein>
    <submittedName>
        <fullName evidence="8">Uncharacterized protein</fullName>
    </submittedName>
</protein>
<reference evidence="8 9" key="1">
    <citation type="journal article" date="2019" name="Sci. Rep.">
        <title>Comparative genomics of chytrid fungi reveal insights into the obligate biotrophic and pathogenic lifestyle of Synchytrium endobioticum.</title>
        <authorList>
            <person name="van de Vossenberg B.T.L.H."/>
            <person name="Warris S."/>
            <person name="Nguyen H.D.T."/>
            <person name="van Gent-Pelzer M.P.E."/>
            <person name="Joly D.L."/>
            <person name="van de Geest H.C."/>
            <person name="Bonants P.J.M."/>
            <person name="Smith D.S."/>
            <person name="Levesque C.A."/>
            <person name="van der Lee T.A.J."/>
        </authorList>
    </citation>
    <scope>NUCLEOTIDE SEQUENCE [LARGE SCALE GENOMIC DNA]</scope>
    <source>
        <strain evidence="8 9">CBS 675.73</strain>
    </source>
</reference>
<evidence type="ECO:0000313" key="8">
    <source>
        <dbReference type="EMBL" id="TPX73461.1"/>
    </source>
</evidence>
<organism evidence="8 9">
    <name type="scientific">Chytriomyces confervae</name>
    <dbReference type="NCBI Taxonomy" id="246404"/>
    <lineage>
        <taxon>Eukaryota</taxon>
        <taxon>Fungi</taxon>
        <taxon>Fungi incertae sedis</taxon>
        <taxon>Chytridiomycota</taxon>
        <taxon>Chytridiomycota incertae sedis</taxon>
        <taxon>Chytridiomycetes</taxon>
        <taxon>Chytridiales</taxon>
        <taxon>Chytriomycetaceae</taxon>
        <taxon>Chytriomyces</taxon>
    </lineage>
</organism>
<keyword evidence="9" id="KW-1185">Reference proteome</keyword>
<comment type="caution">
    <text evidence="8">The sequence shown here is derived from an EMBL/GenBank/DDBJ whole genome shotgun (WGS) entry which is preliminary data.</text>
</comment>
<dbReference type="InterPro" id="IPR018820">
    <property type="entry name" value="BRE4-related_DUF2421"/>
</dbReference>
<proteinExistence type="predicted"/>
<keyword evidence="2 5" id="KW-0812">Transmembrane</keyword>
<dbReference type="InterPro" id="IPR052430">
    <property type="entry name" value="IVT-Associated"/>
</dbReference>
<keyword evidence="4 5" id="KW-0472">Membrane</keyword>
<evidence type="ECO:0000256" key="4">
    <source>
        <dbReference type="ARBA" id="ARBA00023136"/>
    </source>
</evidence>
<dbReference type="GO" id="GO:0016020">
    <property type="term" value="C:membrane"/>
    <property type="evidence" value="ECO:0007669"/>
    <property type="project" value="UniProtKB-SubCell"/>
</dbReference>
<feature type="transmembrane region" description="Helical" evidence="5">
    <location>
        <begin position="135"/>
        <end position="158"/>
    </location>
</feature>
<feature type="transmembrane region" description="Helical" evidence="5">
    <location>
        <begin position="450"/>
        <end position="474"/>
    </location>
</feature>
<evidence type="ECO:0000259" key="6">
    <source>
        <dbReference type="Pfam" id="PF10334"/>
    </source>
</evidence>
<accession>A0A507FAV1</accession>
<comment type="subcellular location">
    <subcellularLocation>
        <location evidence="1">Membrane</location>
        <topology evidence="1">Multi-pass membrane protein</topology>
    </subcellularLocation>
</comment>
<evidence type="ECO:0000256" key="3">
    <source>
        <dbReference type="ARBA" id="ARBA00022989"/>
    </source>
</evidence>
<dbReference type="OrthoDB" id="68611at2759"/>
<feature type="transmembrane region" description="Helical" evidence="5">
    <location>
        <begin position="590"/>
        <end position="613"/>
    </location>
</feature>
<dbReference type="PANTHER" id="PTHR47804">
    <property type="entry name" value="60S RIBOSOMAL PROTEIN L19"/>
    <property type="match status" value="1"/>
</dbReference>